<dbReference type="AlphaFoldDB" id="A0A226WUZ7"/>
<evidence type="ECO:0000256" key="3">
    <source>
        <dbReference type="ARBA" id="ARBA00022448"/>
    </source>
</evidence>
<dbReference type="PANTHER" id="PTHR48086:SF8">
    <property type="entry name" value="MONOCARBOXYLIC ACID PERMEASE"/>
    <property type="match status" value="1"/>
</dbReference>
<evidence type="ECO:0000256" key="6">
    <source>
        <dbReference type="ARBA" id="ARBA00023136"/>
    </source>
</evidence>
<evidence type="ECO:0000313" key="9">
    <source>
        <dbReference type="EMBL" id="OXC74995.1"/>
    </source>
</evidence>
<evidence type="ECO:0000256" key="1">
    <source>
        <dbReference type="ARBA" id="ARBA00004141"/>
    </source>
</evidence>
<feature type="transmembrane region" description="Helical" evidence="8">
    <location>
        <begin position="142"/>
        <end position="172"/>
    </location>
</feature>
<dbReference type="eggNOG" id="COG0591">
    <property type="taxonomic scope" value="Bacteria"/>
</dbReference>
<dbReference type="InterPro" id="IPR050277">
    <property type="entry name" value="Sodium:Solute_Symporter"/>
</dbReference>
<feature type="transmembrane region" description="Helical" evidence="8">
    <location>
        <begin position="459"/>
        <end position="478"/>
    </location>
</feature>
<feature type="transmembrane region" description="Helical" evidence="8">
    <location>
        <begin position="116"/>
        <end position="136"/>
    </location>
</feature>
<proteinExistence type="inferred from homology"/>
<dbReference type="InterPro" id="IPR001734">
    <property type="entry name" value="Na/solute_symporter"/>
</dbReference>
<keyword evidence="6 8" id="KW-0472">Membrane</keyword>
<dbReference type="CDD" id="cd10322">
    <property type="entry name" value="SLC5sbd"/>
    <property type="match status" value="1"/>
</dbReference>
<comment type="subcellular location">
    <subcellularLocation>
        <location evidence="1">Membrane</location>
        <topology evidence="1">Multi-pass membrane protein</topology>
    </subcellularLocation>
</comment>
<feature type="transmembrane region" description="Helical" evidence="8">
    <location>
        <begin position="43"/>
        <end position="67"/>
    </location>
</feature>
<comment type="similarity">
    <text evidence="2 7">Belongs to the sodium:solute symporter (SSF) (TC 2.A.21) family.</text>
</comment>
<dbReference type="PROSITE" id="PS50283">
    <property type="entry name" value="NA_SOLUT_SYMP_3"/>
    <property type="match status" value="1"/>
</dbReference>
<feature type="transmembrane region" description="Helical" evidence="8">
    <location>
        <begin position="317"/>
        <end position="345"/>
    </location>
</feature>
<feature type="transmembrane region" description="Helical" evidence="8">
    <location>
        <begin position="270"/>
        <end position="290"/>
    </location>
</feature>
<comment type="caution">
    <text evidence="9">The sequence shown here is derived from an EMBL/GenBank/DDBJ whole genome shotgun (WGS) entry which is preliminary data.</text>
</comment>
<protein>
    <submittedName>
        <fullName evidence="9">Acetate permease ActP (Cation/acetate symporter)</fullName>
    </submittedName>
</protein>
<dbReference type="GO" id="GO:0022857">
    <property type="term" value="F:transmembrane transporter activity"/>
    <property type="evidence" value="ECO:0007669"/>
    <property type="project" value="InterPro"/>
</dbReference>
<evidence type="ECO:0000256" key="5">
    <source>
        <dbReference type="ARBA" id="ARBA00022989"/>
    </source>
</evidence>
<organism evidence="9 10">
    <name type="scientific">Caballeronia sordidicola</name>
    <name type="common">Burkholderia sordidicola</name>
    <dbReference type="NCBI Taxonomy" id="196367"/>
    <lineage>
        <taxon>Bacteria</taxon>
        <taxon>Pseudomonadati</taxon>
        <taxon>Pseudomonadota</taxon>
        <taxon>Betaproteobacteria</taxon>
        <taxon>Burkholderiales</taxon>
        <taxon>Burkholderiaceae</taxon>
        <taxon>Caballeronia</taxon>
    </lineage>
</organism>
<keyword evidence="3" id="KW-0813">Transport</keyword>
<evidence type="ECO:0000256" key="7">
    <source>
        <dbReference type="RuleBase" id="RU362091"/>
    </source>
</evidence>
<gene>
    <name evidence="9" type="ORF">BSU04_29185</name>
</gene>
<dbReference type="Proteomes" id="UP000214720">
    <property type="component" value="Unassembled WGS sequence"/>
</dbReference>
<feature type="transmembrane region" description="Helical" evidence="8">
    <location>
        <begin position="73"/>
        <end position="95"/>
    </location>
</feature>
<feature type="transmembrane region" description="Helical" evidence="8">
    <location>
        <begin position="6"/>
        <end position="22"/>
    </location>
</feature>
<keyword evidence="5 8" id="KW-1133">Transmembrane helix</keyword>
<evidence type="ECO:0000313" key="10">
    <source>
        <dbReference type="Proteomes" id="UP000214720"/>
    </source>
</evidence>
<evidence type="ECO:0000256" key="4">
    <source>
        <dbReference type="ARBA" id="ARBA00022692"/>
    </source>
</evidence>
<dbReference type="PANTHER" id="PTHR48086">
    <property type="entry name" value="SODIUM/PROLINE SYMPORTER-RELATED"/>
    <property type="match status" value="1"/>
</dbReference>
<evidence type="ECO:0000256" key="2">
    <source>
        <dbReference type="ARBA" id="ARBA00006434"/>
    </source>
</evidence>
<dbReference type="OrthoDB" id="9789704at2"/>
<evidence type="ECO:0000256" key="8">
    <source>
        <dbReference type="SAM" id="Phobius"/>
    </source>
</evidence>
<dbReference type="RefSeq" id="WP_089163579.1">
    <property type="nucleotide sequence ID" value="NZ_MTHB01000197.1"/>
</dbReference>
<dbReference type="GO" id="GO:0005886">
    <property type="term" value="C:plasma membrane"/>
    <property type="evidence" value="ECO:0007669"/>
    <property type="project" value="TreeGrafter"/>
</dbReference>
<feature type="transmembrane region" description="Helical" evidence="8">
    <location>
        <begin position="235"/>
        <end position="258"/>
    </location>
</feature>
<dbReference type="Pfam" id="PF00474">
    <property type="entry name" value="SSF"/>
    <property type="match status" value="1"/>
</dbReference>
<keyword evidence="4 8" id="KW-0812">Transmembrane</keyword>
<name>A0A226WUZ7_CABSO</name>
<feature type="transmembrane region" description="Helical" evidence="8">
    <location>
        <begin position="424"/>
        <end position="447"/>
    </location>
</feature>
<dbReference type="EMBL" id="MTHB01000197">
    <property type="protein sequence ID" value="OXC74995.1"/>
    <property type="molecule type" value="Genomic_DNA"/>
</dbReference>
<feature type="transmembrane region" description="Helical" evidence="8">
    <location>
        <begin position="366"/>
        <end position="383"/>
    </location>
</feature>
<dbReference type="Gene3D" id="1.20.1730.10">
    <property type="entry name" value="Sodium/glucose cotransporter"/>
    <property type="match status" value="1"/>
</dbReference>
<accession>A0A226WUZ7</accession>
<feature type="transmembrane region" description="Helical" evidence="8">
    <location>
        <begin position="389"/>
        <end position="412"/>
    </location>
</feature>
<feature type="transmembrane region" description="Helical" evidence="8">
    <location>
        <begin position="184"/>
        <end position="203"/>
    </location>
</feature>
<reference evidence="10" key="1">
    <citation type="submission" date="2017-01" db="EMBL/GenBank/DDBJ databases">
        <title>Genome Analysis of Deinococcus marmoris KOPRI26562.</title>
        <authorList>
            <person name="Kim J.H."/>
            <person name="Oh H.-M."/>
        </authorList>
    </citation>
    <scope>NUCLEOTIDE SEQUENCE [LARGE SCALE GENOMIC DNA]</scope>
    <source>
        <strain evidence="10">PAMC 26633</strain>
    </source>
</reference>
<sequence>MSSALLIIIAVTLLALYLGVRARRGHDMNLEQWTVGGRSFGTAFVFLLMAGEIYTTFTFLGGSGFAYGKGAPVYYILAYGTLAYILSYWMLPPIWRYAKKHRLVSQPHYFARKYDSPALGVLVAVVGVVALIPYLVLQLKGLGIIVATASYGVISPTVAVWIGALVVTAYVILSGVRGSAWNSVVKDILILSVVLALGIYLPYHLYGGIGPMFHAIDVAKPGFLTFPAKGSSVSWFQSTVLLTALGFFMWPHTFGSVYTARDERIFRRNAIILPVYQLILLFVFFVGFAASLKVPGLKGGDIDLSLFRLSIQSFDPWIVGVIGAAGVLTALVPGSMILTSASTLLANDVYRGAMNRQASDAFVGRLARWLVPVVALVAIWFTLQGGNTIVSLLLMGYSFVTQLFPALIASLMHQSRATKQGAMGGIIAGVAVVVVTTTMHLSIGQMFPFLPDAAKDINIGFLALALNIIVFVVVSALTQPRVASGAAHGTDGALR</sequence>
<dbReference type="InterPro" id="IPR038377">
    <property type="entry name" value="Na/Glc_symporter_sf"/>
</dbReference>